<dbReference type="PANTHER" id="PTHR34223">
    <property type="entry name" value="OS11G0201299 PROTEIN"/>
    <property type="match status" value="1"/>
</dbReference>
<evidence type="ECO:0000259" key="1">
    <source>
        <dbReference type="PROSITE" id="PS50181"/>
    </source>
</evidence>
<feature type="domain" description="F-box" evidence="1">
    <location>
        <begin position="55"/>
        <end position="94"/>
    </location>
</feature>
<dbReference type="AlphaFoldDB" id="A0AAD5NMG6"/>
<dbReference type="PROSITE" id="PS50181">
    <property type="entry name" value="FBOX"/>
    <property type="match status" value="1"/>
</dbReference>
<dbReference type="InterPro" id="IPR053197">
    <property type="entry name" value="F-box_SCFL_complex_component"/>
</dbReference>
<sequence>MGRAQALVTQMDLCAVVLEEGKVELLHWKIPHFRLLFLCLGSFDIMKKTRSVEEVDLISELPEGVLNKILSFLPFKEIVQTSVLSTIWEQVWRT</sequence>
<organism evidence="2 3">
    <name type="scientific">Acer negundo</name>
    <name type="common">Box elder</name>
    <dbReference type="NCBI Taxonomy" id="4023"/>
    <lineage>
        <taxon>Eukaryota</taxon>
        <taxon>Viridiplantae</taxon>
        <taxon>Streptophyta</taxon>
        <taxon>Embryophyta</taxon>
        <taxon>Tracheophyta</taxon>
        <taxon>Spermatophyta</taxon>
        <taxon>Magnoliopsida</taxon>
        <taxon>eudicotyledons</taxon>
        <taxon>Gunneridae</taxon>
        <taxon>Pentapetalae</taxon>
        <taxon>rosids</taxon>
        <taxon>malvids</taxon>
        <taxon>Sapindales</taxon>
        <taxon>Sapindaceae</taxon>
        <taxon>Hippocastanoideae</taxon>
        <taxon>Acereae</taxon>
        <taxon>Acer</taxon>
    </lineage>
</organism>
<evidence type="ECO:0000313" key="3">
    <source>
        <dbReference type="Proteomes" id="UP001064489"/>
    </source>
</evidence>
<dbReference type="EMBL" id="JAJSOW010000105">
    <property type="protein sequence ID" value="KAI9166249.1"/>
    <property type="molecule type" value="Genomic_DNA"/>
</dbReference>
<dbReference type="SUPFAM" id="SSF81383">
    <property type="entry name" value="F-box domain"/>
    <property type="match status" value="1"/>
</dbReference>
<proteinExistence type="predicted"/>
<comment type="caution">
    <text evidence="2">The sequence shown here is derived from an EMBL/GenBank/DDBJ whole genome shotgun (WGS) entry which is preliminary data.</text>
</comment>
<reference evidence="2" key="1">
    <citation type="journal article" date="2022" name="Plant J.">
        <title>Strategies of tolerance reflected in two North American maple genomes.</title>
        <authorList>
            <person name="McEvoy S.L."/>
            <person name="Sezen U.U."/>
            <person name="Trouern-Trend A."/>
            <person name="McMahon S.M."/>
            <person name="Schaberg P.G."/>
            <person name="Yang J."/>
            <person name="Wegrzyn J.L."/>
            <person name="Swenson N.G."/>
        </authorList>
    </citation>
    <scope>NUCLEOTIDE SEQUENCE</scope>
    <source>
        <strain evidence="2">91603</strain>
    </source>
</reference>
<keyword evidence="3" id="KW-1185">Reference proteome</keyword>
<protein>
    <recommendedName>
        <fullName evidence="1">F-box domain-containing protein</fullName>
    </recommendedName>
</protein>
<reference evidence="2" key="2">
    <citation type="submission" date="2023-02" db="EMBL/GenBank/DDBJ databases">
        <authorList>
            <person name="Swenson N.G."/>
            <person name="Wegrzyn J.L."/>
            <person name="Mcevoy S.L."/>
        </authorList>
    </citation>
    <scope>NUCLEOTIDE SEQUENCE</scope>
    <source>
        <strain evidence="2">91603</strain>
        <tissue evidence="2">Leaf</tissue>
    </source>
</reference>
<dbReference type="InterPro" id="IPR036047">
    <property type="entry name" value="F-box-like_dom_sf"/>
</dbReference>
<evidence type="ECO:0000313" key="2">
    <source>
        <dbReference type="EMBL" id="KAI9166249.1"/>
    </source>
</evidence>
<dbReference type="PANTHER" id="PTHR34223:SF51">
    <property type="entry name" value="OS06G0556300 PROTEIN"/>
    <property type="match status" value="1"/>
</dbReference>
<dbReference type="InterPro" id="IPR001810">
    <property type="entry name" value="F-box_dom"/>
</dbReference>
<dbReference type="CDD" id="cd22160">
    <property type="entry name" value="F-box_AtFBL13-like"/>
    <property type="match status" value="1"/>
</dbReference>
<dbReference type="Gene3D" id="1.20.1280.50">
    <property type="match status" value="1"/>
</dbReference>
<gene>
    <name evidence="2" type="ORF">LWI28_028830</name>
</gene>
<dbReference type="InterPro" id="IPR053781">
    <property type="entry name" value="F-box_AtFBL13-like"/>
</dbReference>
<name>A0AAD5NMG6_ACENE</name>
<dbReference type="Proteomes" id="UP001064489">
    <property type="component" value="Chromosome 10"/>
</dbReference>
<accession>A0AAD5NMG6</accession>
<dbReference type="Pfam" id="PF00646">
    <property type="entry name" value="F-box"/>
    <property type="match status" value="1"/>
</dbReference>